<dbReference type="SMART" id="SM00382">
    <property type="entry name" value="AAA"/>
    <property type="match status" value="1"/>
</dbReference>
<dbReference type="PANTHER" id="PTHR32071:SF117">
    <property type="entry name" value="PTS-DEPENDENT DIHYDROXYACETONE KINASE OPERON REGULATORY PROTEIN-RELATED"/>
    <property type="match status" value="1"/>
</dbReference>
<dbReference type="PANTHER" id="PTHR32071">
    <property type="entry name" value="TRANSCRIPTIONAL REGULATORY PROTEIN"/>
    <property type="match status" value="1"/>
</dbReference>
<evidence type="ECO:0000256" key="2">
    <source>
        <dbReference type="ARBA" id="ARBA00022840"/>
    </source>
</evidence>
<name>A0AAD2WFU0_PSEPU</name>
<organism evidence="10 11">
    <name type="scientific">Pseudomonas putida TRO1</name>
    <dbReference type="NCBI Taxonomy" id="1227924"/>
    <lineage>
        <taxon>Bacteria</taxon>
        <taxon>Pseudomonadati</taxon>
        <taxon>Pseudomonadota</taxon>
        <taxon>Gammaproteobacteria</taxon>
        <taxon>Pseudomonadales</taxon>
        <taxon>Pseudomonadaceae</taxon>
        <taxon>Pseudomonas</taxon>
    </lineage>
</organism>
<dbReference type="GO" id="GO:0005524">
    <property type="term" value="F:ATP binding"/>
    <property type="evidence" value="ECO:0007669"/>
    <property type="project" value="UniProtKB-KW"/>
</dbReference>
<protein>
    <submittedName>
        <fullName evidence="10">PAS/PAC sensor protein</fullName>
    </submittedName>
</protein>
<dbReference type="SUPFAM" id="SSF52540">
    <property type="entry name" value="P-loop containing nucleoside triphosphate hydrolases"/>
    <property type="match status" value="1"/>
</dbReference>
<dbReference type="InterPro" id="IPR002078">
    <property type="entry name" value="Sigma_54_int"/>
</dbReference>
<dbReference type="SMART" id="SM00091">
    <property type="entry name" value="PAS"/>
    <property type="match status" value="2"/>
</dbReference>
<evidence type="ECO:0000313" key="11">
    <source>
        <dbReference type="Proteomes" id="UP000013237"/>
    </source>
</evidence>
<dbReference type="InterPro" id="IPR000700">
    <property type="entry name" value="PAS-assoc_C"/>
</dbReference>
<dbReference type="Gene3D" id="1.10.8.60">
    <property type="match status" value="1"/>
</dbReference>
<dbReference type="PROSITE" id="PS50045">
    <property type="entry name" value="SIGMA54_INTERACT_4"/>
    <property type="match status" value="1"/>
</dbReference>
<dbReference type="PROSITE" id="PS00675">
    <property type="entry name" value="SIGMA54_INTERACT_1"/>
    <property type="match status" value="1"/>
</dbReference>
<dbReference type="CDD" id="cd00009">
    <property type="entry name" value="AAA"/>
    <property type="match status" value="1"/>
</dbReference>
<dbReference type="Pfam" id="PF00158">
    <property type="entry name" value="Sigma54_activat"/>
    <property type="match status" value="1"/>
</dbReference>
<evidence type="ECO:0000259" key="7">
    <source>
        <dbReference type="PROSITE" id="PS50045"/>
    </source>
</evidence>
<dbReference type="GO" id="GO:0006355">
    <property type="term" value="P:regulation of DNA-templated transcription"/>
    <property type="evidence" value="ECO:0007669"/>
    <property type="project" value="InterPro"/>
</dbReference>
<comment type="caution">
    <text evidence="10">The sequence shown here is derived from an EMBL/GenBank/DDBJ whole genome shotgun (WGS) entry which is preliminary data.</text>
</comment>
<dbReference type="GO" id="GO:0003677">
    <property type="term" value="F:DNA binding"/>
    <property type="evidence" value="ECO:0007669"/>
    <property type="project" value="UniProtKB-KW"/>
</dbReference>
<evidence type="ECO:0000256" key="1">
    <source>
        <dbReference type="ARBA" id="ARBA00022741"/>
    </source>
</evidence>
<dbReference type="PROSITE" id="PS50112">
    <property type="entry name" value="PAS"/>
    <property type="match status" value="1"/>
</dbReference>
<dbReference type="PROSITE" id="PS00688">
    <property type="entry name" value="SIGMA54_INTERACT_3"/>
    <property type="match status" value="1"/>
</dbReference>
<sequence>MTDAVALGVAADSAVAMLLIHPVDDRVLQANNAALDLLGCAANELSGHAFSHFLRGGIALWVSFTDEVLTQGEAWSDDLLLVDLQLRQIAVEVSASAVEGGKIVLAVQRRDLLEQRRNRAEARRQHRLGHVGWERISQVFERIQQQNRLILGAVGEGIYGLDTRGQTTFINPAAERILGWSAIDMIGQDAHHLFHHSHSDGRAFEVNQCPIHASFSDGQVHRVDHEVFWHKSGEPIAVEYTSTPIFEMGRLVGAVVLFRDIRERQRTEARLRDALSEVEQLKTRLEMENQYLQEEINAHGNHHEIVGESPAVKHLLQQIDLVAATDANVLVTGESGTGKELVARAIHASSPRRDRPLIRVNCAAVPRELFESEFFGHLKGAFTGAVSNRVGRFELADGGTLFLDEVGEIPLELQSKLLRVLQDRQFEPVGDNRTRAVDVRVIAATNRDLRDMVARGAFREDLYFRLNVFPIRSVPLRERLEDIPLLASHFLERASLAFNKPGIRMSLTQVAVLQQYAWPGNIRELQNVIERQTIVSRDGRVSFHEVLAPNGPSSGPVSSIAQCQPEPTADKDWERQMKLNAISVLKRTAGKVSGEGGAAQLLGLKPTTLASRLKKWGVDPRDYK</sequence>
<feature type="domain" description="PAC" evidence="9">
    <location>
        <begin position="221"/>
        <end position="273"/>
    </location>
</feature>
<dbReference type="SUPFAM" id="SSF55785">
    <property type="entry name" value="PYP-like sensor domain (PAS domain)"/>
    <property type="match status" value="2"/>
</dbReference>
<dbReference type="PROSITE" id="PS50113">
    <property type="entry name" value="PAC"/>
    <property type="match status" value="1"/>
</dbReference>
<keyword evidence="4" id="KW-0238">DNA-binding</keyword>
<dbReference type="PROSITE" id="PS00676">
    <property type="entry name" value="SIGMA54_INTERACT_2"/>
    <property type="match status" value="1"/>
</dbReference>
<dbReference type="FunFam" id="3.40.50.300:FF:000006">
    <property type="entry name" value="DNA-binding transcriptional regulator NtrC"/>
    <property type="match status" value="1"/>
</dbReference>
<dbReference type="EMBL" id="APBQ01000010">
    <property type="protein sequence ID" value="ENY79467.1"/>
    <property type="molecule type" value="Genomic_DNA"/>
</dbReference>
<reference evidence="10 11" key="1">
    <citation type="submission" date="2013-02" db="EMBL/GenBank/DDBJ databases">
        <title>Insights into the proteome of triclosan-resistant Pseudomonas putida TRO1, isolated from activated sludge.</title>
        <authorList>
            <person name="Lolas I.B."/>
            <person name="Almeida B."/>
            <person name="Starnawski P.M."/>
            <person name="Soenderkaer M."/>
            <person name="Nielsen K.L."/>
            <person name="Nielsen J.L."/>
        </authorList>
    </citation>
    <scope>NUCLEOTIDE SEQUENCE [LARGE SCALE GENOMIC DNA]</scope>
    <source>
        <strain evidence="10 11">TRO1</strain>
    </source>
</reference>
<dbReference type="InterPro" id="IPR013767">
    <property type="entry name" value="PAS_fold"/>
</dbReference>
<dbReference type="Pfam" id="PF25601">
    <property type="entry name" value="AAA_lid_14"/>
    <property type="match status" value="1"/>
</dbReference>
<dbReference type="InterPro" id="IPR000014">
    <property type="entry name" value="PAS"/>
</dbReference>
<dbReference type="InterPro" id="IPR025943">
    <property type="entry name" value="Sigma_54_int_dom_ATP-bd_2"/>
</dbReference>
<feature type="domain" description="PAS" evidence="8">
    <location>
        <begin position="143"/>
        <end position="218"/>
    </location>
</feature>
<feature type="domain" description="Sigma-54 factor interaction" evidence="7">
    <location>
        <begin position="305"/>
        <end position="534"/>
    </location>
</feature>
<keyword evidence="2" id="KW-0067">ATP-binding</keyword>
<evidence type="ECO:0000256" key="5">
    <source>
        <dbReference type="ARBA" id="ARBA00023163"/>
    </source>
</evidence>
<dbReference type="Gene3D" id="3.40.50.300">
    <property type="entry name" value="P-loop containing nucleotide triphosphate hydrolases"/>
    <property type="match status" value="1"/>
</dbReference>
<dbReference type="InterPro" id="IPR025662">
    <property type="entry name" value="Sigma_54_int_dom_ATP-bd_1"/>
</dbReference>
<dbReference type="NCBIfam" id="TIGR00229">
    <property type="entry name" value="sensory_box"/>
    <property type="match status" value="1"/>
</dbReference>
<evidence type="ECO:0000256" key="4">
    <source>
        <dbReference type="ARBA" id="ARBA00023125"/>
    </source>
</evidence>
<feature type="coiled-coil region" evidence="6">
    <location>
        <begin position="264"/>
        <end position="295"/>
    </location>
</feature>
<dbReference type="InterPro" id="IPR058031">
    <property type="entry name" value="AAA_lid_NorR"/>
</dbReference>
<dbReference type="InterPro" id="IPR035965">
    <property type="entry name" value="PAS-like_dom_sf"/>
</dbReference>
<dbReference type="InterPro" id="IPR003593">
    <property type="entry name" value="AAA+_ATPase"/>
</dbReference>
<evidence type="ECO:0000256" key="6">
    <source>
        <dbReference type="SAM" id="Coils"/>
    </source>
</evidence>
<accession>A0AAD2WFU0</accession>
<dbReference type="CDD" id="cd00130">
    <property type="entry name" value="PAS"/>
    <property type="match status" value="1"/>
</dbReference>
<proteinExistence type="predicted"/>
<evidence type="ECO:0000256" key="3">
    <source>
        <dbReference type="ARBA" id="ARBA00023015"/>
    </source>
</evidence>
<dbReference type="Pfam" id="PF13426">
    <property type="entry name" value="PAS_9"/>
    <property type="match status" value="1"/>
</dbReference>
<dbReference type="InterPro" id="IPR025944">
    <property type="entry name" value="Sigma_54_int_dom_CS"/>
</dbReference>
<dbReference type="Pfam" id="PF00989">
    <property type="entry name" value="PAS"/>
    <property type="match status" value="1"/>
</dbReference>
<evidence type="ECO:0000313" key="10">
    <source>
        <dbReference type="EMBL" id="ENY79467.1"/>
    </source>
</evidence>
<dbReference type="AlphaFoldDB" id="A0AAD2WFU0"/>
<keyword evidence="6" id="KW-0175">Coiled coil</keyword>
<gene>
    <name evidence="10" type="ORF">C206_02107</name>
</gene>
<keyword evidence="3" id="KW-0805">Transcription regulation</keyword>
<dbReference type="Proteomes" id="UP000013237">
    <property type="component" value="Unassembled WGS sequence"/>
</dbReference>
<keyword evidence="5" id="KW-0804">Transcription</keyword>
<evidence type="ECO:0000259" key="8">
    <source>
        <dbReference type="PROSITE" id="PS50112"/>
    </source>
</evidence>
<dbReference type="RefSeq" id="WP_003250632.1">
    <property type="nucleotide sequence ID" value="NZ_APBQ01000010.1"/>
</dbReference>
<dbReference type="Gene3D" id="3.30.450.20">
    <property type="entry name" value="PAS domain"/>
    <property type="match status" value="2"/>
</dbReference>
<keyword evidence="1" id="KW-0547">Nucleotide-binding</keyword>
<dbReference type="InterPro" id="IPR027417">
    <property type="entry name" value="P-loop_NTPase"/>
</dbReference>
<evidence type="ECO:0000259" key="9">
    <source>
        <dbReference type="PROSITE" id="PS50113"/>
    </source>
</evidence>